<protein>
    <submittedName>
        <fullName evidence="1">Uncharacterized protein</fullName>
    </submittedName>
</protein>
<dbReference type="EMBL" id="NPEA01000002">
    <property type="protein sequence ID" value="PJZ78298.1"/>
    <property type="molecule type" value="Genomic_DNA"/>
</dbReference>
<reference evidence="1 2" key="1">
    <citation type="submission" date="2017-07" db="EMBL/GenBank/DDBJ databases">
        <title>Leptospira spp. isolated from tropical soils.</title>
        <authorList>
            <person name="Thibeaux R."/>
            <person name="Iraola G."/>
            <person name="Ferres I."/>
            <person name="Bierque E."/>
            <person name="Girault D."/>
            <person name="Soupe-Gilbert M.-E."/>
            <person name="Picardeau M."/>
            <person name="Goarant C."/>
        </authorList>
    </citation>
    <scope>NUCLEOTIDE SEQUENCE [LARGE SCALE GENOMIC DNA]</scope>
    <source>
        <strain evidence="1 2">ES4-C-A1</strain>
    </source>
</reference>
<sequence length="390" mass="44509">MLFFLKKLVPLPLGSGILLYILLLSLFSGPRFSQNTPPIYAKILCINSPEGCECKFPEKEQSIRVFHGEAVILEDPFTKSETSKIRRSKDSCIYPRTNLKPLAYQHAFRPMQTSLDHSPKPLERFLSPEDLERLSEFQPTSLGAYYPTYYHLALEEAFPGTEVAAYSPSGKEIGRASATFLEQVRWEGSGIAKDGKKYHFAGEGKYELYDLEWGWGAGYNYQVFPYRTLAVSFKDLCEKIGAKISSCNKSKVIGALAFIPRIKEKKIKMQNGKYHDGYFCLNDTGSPLYIRDDRLDMFVGVHGGGSPYQPQELSRNLFLDAGIHPLYPSDWKLYSSEKERFWCPKEKLPRNPFSPSESECKLDYHAQAPEKGMEMKIFFRKDGSLVRCRT</sequence>
<dbReference type="OrthoDB" id="316539at2"/>
<proteinExistence type="predicted"/>
<gene>
    <name evidence="1" type="ORF">CH365_03025</name>
</gene>
<name>A0A2N0A205_9LEPT</name>
<accession>A0A2N0A205</accession>
<dbReference type="RefSeq" id="WP_100767134.1">
    <property type="nucleotide sequence ID" value="NZ_NPEA01000002.1"/>
</dbReference>
<evidence type="ECO:0000313" key="1">
    <source>
        <dbReference type="EMBL" id="PJZ78298.1"/>
    </source>
</evidence>
<dbReference type="AlphaFoldDB" id="A0A2N0A205"/>
<organism evidence="1 2">
    <name type="scientific">Leptospira neocaledonica</name>
    <dbReference type="NCBI Taxonomy" id="2023192"/>
    <lineage>
        <taxon>Bacteria</taxon>
        <taxon>Pseudomonadati</taxon>
        <taxon>Spirochaetota</taxon>
        <taxon>Spirochaetia</taxon>
        <taxon>Leptospirales</taxon>
        <taxon>Leptospiraceae</taxon>
        <taxon>Leptospira</taxon>
    </lineage>
</organism>
<comment type="caution">
    <text evidence="1">The sequence shown here is derived from an EMBL/GenBank/DDBJ whole genome shotgun (WGS) entry which is preliminary data.</text>
</comment>
<dbReference type="Proteomes" id="UP000231843">
    <property type="component" value="Unassembled WGS sequence"/>
</dbReference>
<evidence type="ECO:0000313" key="2">
    <source>
        <dbReference type="Proteomes" id="UP000231843"/>
    </source>
</evidence>
<keyword evidence="2" id="KW-1185">Reference proteome</keyword>